<dbReference type="PANTHER" id="PTHR36438:SF1">
    <property type="entry name" value="IRON-SULFUR CLUSTER REPAIR PROTEIN YTFE"/>
    <property type="match status" value="1"/>
</dbReference>
<proteinExistence type="predicted"/>
<reference evidence="2 3" key="1">
    <citation type="submission" date="2019-02" db="EMBL/GenBank/DDBJ databases">
        <title>Deep-cultivation of Planctomycetes and their phenomic and genomic characterization uncovers novel biology.</title>
        <authorList>
            <person name="Wiegand S."/>
            <person name="Jogler M."/>
            <person name="Boedeker C."/>
            <person name="Pinto D."/>
            <person name="Vollmers J."/>
            <person name="Rivas-Marin E."/>
            <person name="Kohn T."/>
            <person name="Peeters S.H."/>
            <person name="Heuer A."/>
            <person name="Rast P."/>
            <person name="Oberbeckmann S."/>
            <person name="Bunk B."/>
            <person name="Jeske O."/>
            <person name="Meyerdierks A."/>
            <person name="Storesund J.E."/>
            <person name="Kallscheuer N."/>
            <person name="Luecker S."/>
            <person name="Lage O.M."/>
            <person name="Pohl T."/>
            <person name="Merkel B.J."/>
            <person name="Hornburger P."/>
            <person name="Mueller R.-W."/>
            <person name="Bruemmer F."/>
            <person name="Labrenz M."/>
            <person name="Spormann A.M."/>
            <person name="Op Den Camp H."/>
            <person name="Overmann J."/>
            <person name="Amann R."/>
            <person name="Jetten M.S.M."/>
            <person name="Mascher T."/>
            <person name="Medema M.H."/>
            <person name="Devos D.P."/>
            <person name="Kaster A.-K."/>
            <person name="Ovreas L."/>
            <person name="Rohde M."/>
            <person name="Galperin M.Y."/>
            <person name="Jogler C."/>
        </authorList>
    </citation>
    <scope>NUCLEOTIDE SEQUENCE [LARGE SCALE GENOMIC DNA]</scope>
    <source>
        <strain evidence="2 3">Q31b</strain>
    </source>
</reference>
<organism evidence="2 3">
    <name type="scientific">Novipirellula aureliae</name>
    <dbReference type="NCBI Taxonomy" id="2527966"/>
    <lineage>
        <taxon>Bacteria</taxon>
        <taxon>Pseudomonadati</taxon>
        <taxon>Planctomycetota</taxon>
        <taxon>Planctomycetia</taxon>
        <taxon>Pirellulales</taxon>
        <taxon>Pirellulaceae</taxon>
        <taxon>Novipirellula</taxon>
    </lineage>
</organism>
<name>A0A5C6DXH2_9BACT</name>
<evidence type="ECO:0000313" key="2">
    <source>
        <dbReference type="EMBL" id="TWU40081.1"/>
    </source>
</evidence>
<dbReference type="EMBL" id="SJPY01000005">
    <property type="protein sequence ID" value="TWU40081.1"/>
    <property type="molecule type" value="Genomic_DNA"/>
</dbReference>
<accession>A0A5C6DXH2</accession>
<dbReference type="InterPro" id="IPR019903">
    <property type="entry name" value="RIC_family"/>
</dbReference>
<evidence type="ECO:0000256" key="1">
    <source>
        <dbReference type="ARBA" id="ARBA00004496"/>
    </source>
</evidence>
<comment type="caution">
    <text evidence="2">The sequence shown here is derived from an EMBL/GenBank/DDBJ whole genome shotgun (WGS) entry which is preliminary data.</text>
</comment>
<dbReference type="Proteomes" id="UP000315471">
    <property type="component" value="Unassembled WGS sequence"/>
</dbReference>
<sequence>MCLRCCDGDKTLEQACWENGVEVLRAHSLLQRTIAEIDDSSLDDWLHASLSGLCDHIEQTHHEYLKNTFPTLTRLIADVVGTHGDADAELGELQDYFVGWRSEILNVMATEERDLFPAIRTVEEARSNKERSVRTTISANCRCRFGESGLPTDVGFAAPRRDRYTPSRS</sequence>
<dbReference type="GO" id="GO:0005737">
    <property type="term" value="C:cytoplasm"/>
    <property type="evidence" value="ECO:0007669"/>
    <property type="project" value="UniProtKB-SubCell"/>
</dbReference>
<keyword evidence="3" id="KW-1185">Reference proteome</keyword>
<protein>
    <submittedName>
        <fullName evidence="2">Iron-sulfur cluster repair protein YtfE</fullName>
    </submittedName>
</protein>
<dbReference type="AlphaFoldDB" id="A0A5C6DXH2"/>
<gene>
    <name evidence="2" type="primary">ytfE_2</name>
    <name evidence="2" type="ORF">Q31b_34250</name>
</gene>
<evidence type="ECO:0000313" key="3">
    <source>
        <dbReference type="Proteomes" id="UP000315471"/>
    </source>
</evidence>
<dbReference type="PANTHER" id="PTHR36438">
    <property type="entry name" value="IRON-SULFUR CLUSTER REPAIR PROTEIN YTFE"/>
    <property type="match status" value="1"/>
</dbReference>
<comment type="subcellular location">
    <subcellularLocation>
        <location evidence="1">Cytoplasm</location>
    </subcellularLocation>
</comment>